<dbReference type="NCBIfam" id="NF004040">
    <property type="entry name" value="PRK05537.1"/>
    <property type="match status" value="1"/>
</dbReference>
<dbReference type="InterPro" id="IPR002891">
    <property type="entry name" value="APS"/>
</dbReference>
<comment type="pathway">
    <text evidence="2">Sulfur metabolism.</text>
</comment>
<dbReference type="CDD" id="cd00517">
    <property type="entry name" value="ATPS"/>
    <property type="match status" value="1"/>
</dbReference>
<dbReference type="InterPro" id="IPR050512">
    <property type="entry name" value="Sulf_AdTrans/APS_kinase"/>
</dbReference>
<evidence type="ECO:0000256" key="1">
    <source>
        <dbReference type="ARBA" id="ARBA00001823"/>
    </source>
</evidence>
<dbReference type="EMBL" id="LCEJ01000017">
    <property type="protein sequence ID" value="KKS70647.1"/>
    <property type="molecule type" value="Genomic_DNA"/>
</dbReference>
<dbReference type="Proteomes" id="UP000034785">
    <property type="component" value="Unassembled WGS sequence"/>
</dbReference>
<dbReference type="NCBIfam" id="TIGR00455">
    <property type="entry name" value="apsK"/>
    <property type="match status" value="1"/>
</dbReference>
<evidence type="ECO:0000313" key="12">
    <source>
        <dbReference type="Proteomes" id="UP000034785"/>
    </source>
</evidence>
<sequence>MNFQENKSFKKKLPTLPKVFLTERQLCDLELILNGGFSPLEGFLNEKDYNSVISKMRLSDGKLWPIPVVLDTRSIEGLKVEGEVLLCDNYEKSLAVLSIKSIYKPDKEREALLVYGTKNKEHFGVKYLLDYTNKYYIGGKVIPINPIERMDFEKLRFDPSSLKKEFKKRKWRRVIAFQTRNPMHKAHFHLIKEAARIHQAKVLIHPAVGQTKEGDIDYVTRVKCYEIIQEKYAGDFALVSLLPLAMRFAGPREAILHAIIRKNYGCTDFIVGRHHADPENDSKGNPFYRPFNAQEEAIKHSKEIGINIIQFPEMAYDEKEGKYVSVNGKNRQGSSVKKISGTEFRRMLRNNEEIPSWFSFPEVIKVLRQRVERQKGFAVFITGLPSSGKSTIAKALTAALIEKSGQNITFLDGDVVRKHLSRGLGFSEEDRKENIRRIGFVANEVVRHGGIAVCDAISPYEDVRQEVRRMIERNGTFVQIYLSTPLSVCKKRDVKGIYKKAELGLVKNVTGVDDVYEVPKDSEMKLDTSKKRSAACLNLVMGYLEEKKILR</sequence>
<dbReference type="SUPFAM" id="SSF52374">
    <property type="entry name" value="Nucleotidylyl transferase"/>
    <property type="match status" value="1"/>
</dbReference>
<dbReference type="InterPro" id="IPR025980">
    <property type="entry name" value="ATP-Sase_PUA-like_dom"/>
</dbReference>
<gene>
    <name evidence="11" type="ORF">UV41_C0017G0001</name>
</gene>
<dbReference type="PANTHER" id="PTHR42700">
    <property type="entry name" value="SULFATE ADENYLYLTRANSFERASE"/>
    <property type="match status" value="1"/>
</dbReference>
<dbReference type="InterPro" id="IPR059117">
    <property type="entry name" value="APS_kinase_dom"/>
</dbReference>
<name>A0A0G1BBK8_9BACT</name>
<dbReference type="NCBIfam" id="TIGR00339">
    <property type="entry name" value="sopT"/>
    <property type="match status" value="1"/>
</dbReference>
<comment type="catalytic activity">
    <reaction evidence="1">
        <text>adenosine 5'-phosphosulfate + ATP = 3'-phosphoadenylyl sulfate + ADP + H(+)</text>
        <dbReference type="Rhea" id="RHEA:24152"/>
        <dbReference type="ChEBI" id="CHEBI:15378"/>
        <dbReference type="ChEBI" id="CHEBI:30616"/>
        <dbReference type="ChEBI" id="CHEBI:58243"/>
        <dbReference type="ChEBI" id="CHEBI:58339"/>
        <dbReference type="ChEBI" id="CHEBI:456216"/>
        <dbReference type="EC" id="2.7.1.25"/>
    </reaction>
</comment>
<evidence type="ECO:0000256" key="5">
    <source>
        <dbReference type="ARBA" id="ARBA00022741"/>
    </source>
</evidence>
<organism evidence="11 12">
    <name type="scientific">Candidatus Daviesbacteria bacterium GW2011_GWA2_42_7</name>
    <dbReference type="NCBI Taxonomy" id="1618425"/>
    <lineage>
        <taxon>Bacteria</taxon>
        <taxon>Candidatus Daviesiibacteriota</taxon>
    </lineage>
</organism>
<reference evidence="11 12" key="1">
    <citation type="journal article" date="2015" name="Nature">
        <title>rRNA introns, odd ribosomes, and small enigmatic genomes across a large radiation of phyla.</title>
        <authorList>
            <person name="Brown C.T."/>
            <person name="Hug L.A."/>
            <person name="Thomas B.C."/>
            <person name="Sharon I."/>
            <person name="Castelle C.J."/>
            <person name="Singh A."/>
            <person name="Wilkins M.J."/>
            <person name="Williams K.H."/>
            <person name="Banfield J.F."/>
        </authorList>
    </citation>
    <scope>NUCLEOTIDE SEQUENCE [LARGE SCALE GENOMIC DNA]</scope>
</reference>
<dbReference type="Gene3D" id="3.40.50.620">
    <property type="entry name" value="HUPs"/>
    <property type="match status" value="1"/>
</dbReference>
<dbReference type="GO" id="GO:0004781">
    <property type="term" value="F:sulfate adenylyltransferase (ATP) activity"/>
    <property type="evidence" value="ECO:0007669"/>
    <property type="project" value="UniProtKB-EC"/>
</dbReference>
<dbReference type="GO" id="GO:0005524">
    <property type="term" value="F:ATP binding"/>
    <property type="evidence" value="ECO:0007669"/>
    <property type="project" value="UniProtKB-KW"/>
</dbReference>
<comment type="catalytic activity">
    <reaction evidence="7">
        <text>sulfate + ATP + H(+) = adenosine 5'-phosphosulfate + diphosphate</text>
        <dbReference type="Rhea" id="RHEA:18133"/>
        <dbReference type="ChEBI" id="CHEBI:15378"/>
        <dbReference type="ChEBI" id="CHEBI:16189"/>
        <dbReference type="ChEBI" id="CHEBI:30616"/>
        <dbReference type="ChEBI" id="CHEBI:33019"/>
        <dbReference type="ChEBI" id="CHEBI:58243"/>
        <dbReference type="EC" id="2.7.7.4"/>
    </reaction>
</comment>
<feature type="domain" description="ATP-sulfurylase PUA-like" evidence="10">
    <location>
        <begin position="5"/>
        <end position="143"/>
    </location>
</feature>
<proteinExistence type="predicted"/>
<dbReference type="NCBIfam" id="NF003013">
    <property type="entry name" value="PRK03846.1"/>
    <property type="match status" value="1"/>
</dbReference>
<dbReference type="Gene3D" id="3.40.50.300">
    <property type="entry name" value="P-loop containing nucleotide triphosphate hydrolases"/>
    <property type="match status" value="1"/>
</dbReference>
<evidence type="ECO:0000256" key="2">
    <source>
        <dbReference type="ARBA" id="ARBA00004678"/>
    </source>
</evidence>
<dbReference type="Gene3D" id="3.10.400.10">
    <property type="entry name" value="Sulfate adenylyltransferase"/>
    <property type="match status" value="1"/>
</dbReference>
<feature type="domain" description="APS kinase" evidence="8">
    <location>
        <begin position="375"/>
        <end position="527"/>
    </location>
</feature>
<dbReference type="SUPFAM" id="SSF52540">
    <property type="entry name" value="P-loop containing nucleoside triphosphate hydrolases"/>
    <property type="match status" value="1"/>
</dbReference>
<dbReference type="CDD" id="cd02027">
    <property type="entry name" value="APSK"/>
    <property type="match status" value="1"/>
</dbReference>
<dbReference type="Pfam" id="PF01583">
    <property type="entry name" value="APS_kinase"/>
    <property type="match status" value="1"/>
</dbReference>
<evidence type="ECO:0000256" key="7">
    <source>
        <dbReference type="ARBA" id="ARBA00049370"/>
    </source>
</evidence>
<evidence type="ECO:0000259" key="9">
    <source>
        <dbReference type="Pfam" id="PF01747"/>
    </source>
</evidence>
<dbReference type="InterPro" id="IPR027417">
    <property type="entry name" value="P-loop_NTPase"/>
</dbReference>
<dbReference type="InterPro" id="IPR024951">
    <property type="entry name" value="Sulfurylase_cat_dom"/>
</dbReference>
<dbReference type="GO" id="GO:0019379">
    <property type="term" value="P:sulfate assimilation, phosphoadenylyl sulfate reduction by phosphoadenylyl-sulfate reductase (thioredoxin)"/>
    <property type="evidence" value="ECO:0007669"/>
    <property type="project" value="TreeGrafter"/>
</dbReference>
<evidence type="ECO:0000256" key="6">
    <source>
        <dbReference type="ARBA" id="ARBA00022840"/>
    </source>
</evidence>
<dbReference type="PATRIC" id="fig|1618425.3.peg.349"/>
<dbReference type="GO" id="GO:0005737">
    <property type="term" value="C:cytoplasm"/>
    <property type="evidence" value="ECO:0007669"/>
    <property type="project" value="TreeGrafter"/>
</dbReference>
<dbReference type="InterPro" id="IPR015947">
    <property type="entry name" value="PUA-like_sf"/>
</dbReference>
<dbReference type="PANTHER" id="PTHR42700:SF1">
    <property type="entry name" value="SULFATE ADENYLYLTRANSFERASE"/>
    <property type="match status" value="1"/>
</dbReference>
<feature type="domain" description="Sulphate adenylyltransferase catalytic" evidence="9">
    <location>
        <begin position="154"/>
        <end position="369"/>
    </location>
</feature>
<dbReference type="InterPro" id="IPR014729">
    <property type="entry name" value="Rossmann-like_a/b/a_fold"/>
</dbReference>
<keyword evidence="3 11" id="KW-0808">Transferase</keyword>
<dbReference type="Pfam" id="PF14306">
    <property type="entry name" value="PUA_2"/>
    <property type="match status" value="1"/>
</dbReference>
<keyword evidence="6" id="KW-0067">ATP-binding</keyword>
<protein>
    <submittedName>
        <fullName evidence="11">Sulfate adenylyltransferase</fullName>
    </submittedName>
</protein>
<dbReference type="SUPFAM" id="SSF88697">
    <property type="entry name" value="PUA domain-like"/>
    <property type="match status" value="1"/>
</dbReference>
<evidence type="ECO:0000259" key="10">
    <source>
        <dbReference type="Pfam" id="PF14306"/>
    </source>
</evidence>
<evidence type="ECO:0000259" key="8">
    <source>
        <dbReference type="Pfam" id="PF01583"/>
    </source>
</evidence>
<comment type="caution">
    <text evidence="11">The sequence shown here is derived from an EMBL/GenBank/DDBJ whole genome shotgun (WGS) entry which is preliminary data.</text>
</comment>
<evidence type="ECO:0000256" key="4">
    <source>
        <dbReference type="ARBA" id="ARBA00022695"/>
    </source>
</evidence>
<evidence type="ECO:0000256" key="3">
    <source>
        <dbReference type="ARBA" id="ARBA00022679"/>
    </source>
</evidence>
<dbReference type="Pfam" id="PF01747">
    <property type="entry name" value="ATP-sulfurylase"/>
    <property type="match status" value="1"/>
</dbReference>
<dbReference type="GO" id="GO:0010134">
    <property type="term" value="P:sulfate assimilation via adenylyl sulfate reduction"/>
    <property type="evidence" value="ECO:0007669"/>
    <property type="project" value="TreeGrafter"/>
</dbReference>
<dbReference type="AlphaFoldDB" id="A0A0G1BBK8"/>
<dbReference type="GO" id="GO:0004020">
    <property type="term" value="F:adenylylsulfate kinase activity"/>
    <property type="evidence" value="ECO:0007669"/>
    <property type="project" value="InterPro"/>
</dbReference>
<keyword evidence="4 11" id="KW-0548">Nucleotidyltransferase</keyword>
<keyword evidence="5" id="KW-0547">Nucleotide-binding</keyword>
<evidence type="ECO:0000313" key="11">
    <source>
        <dbReference type="EMBL" id="KKS70647.1"/>
    </source>
</evidence>
<dbReference type="InterPro" id="IPR002650">
    <property type="entry name" value="Sulphate_adenylyltransferase"/>
</dbReference>
<accession>A0A0G1BBK8</accession>